<comment type="similarity">
    <text evidence="2">Belongs to the EamA transporter family.</text>
</comment>
<sequence length="299" mass="31682">MSTNKTTLLSYSATALFVLLWSSGAIFSKIGLESASAFAFLLLRFAIAFVVVLSIALSHGLWLPTPGTRVRAAVTGLLMIGGYSICYFKALEHGVTPGVLATVLGVQPILTLLATESAFSLQRLSGLFLALSGLVLVVYHSIGLAQISATGVVFALAALGSITTGAILQKGVKQSPVAVLPLQYAMTLLLCLAFTPYEPLTVEFSLRFGVALVWLGVVISVVATLLLYRLIQAGNLVNVTSLFYLVPGVTAVMDYLFLGNQMSLLSLLGMAAILFGLTLISRTRQVEPVDARIIPVTDK</sequence>
<dbReference type="STRING" id="349521.HCH_03678"/>
<dbReference type="InterPro" id="IPR050638">
    <property type="entry name" value="AA-Vitamin_Transporters"/>
</dbReference>
<comment type="subcellular location">
    <subcellularLocation>
        <location evidence="1">Membrane</location>
        <topology evidence="1">Multi-pass membrane protein</topology>
    </subcellularLocation>
</comment>
<dbReference type="AlphaFoldDB" id="Q2SG06"/>
<feature type="domain" description="EamA" evidence="7">
    <location>
        <begin position="14"/>
        <end position="138"/>
    </location>
</feature>
<dbReference type="RefSeq" id="WP_011397486.1">
    <property type="nucleotide sequence ID" value="NC_007645.1"/>
</dbReference>
<dbReference type="GO" id="GO:0016020">
    <property type="term" value="C:membrane"/>
    <property type="evidence" value="ECO:0007669"/>
    <property type="project" value="UniProtKB-SubCell"/>
</dbReference>
<evidence type="ECO:0000313" key="8">
    <source>
        <dbReference type="EMBL" id="ABC30418.1"/>
    </source>
</evidence>
<keyword evidence="9" id="KW-1185">Reference proteome</keyword>
<reference evidence="8 9" key="1">
    <citation type="journal article" date="2005" name="Nucleic Acids Res.">
        <title>Genomic blueprint of Hahella chejuensis, a marine microbe producing an algicidal agent.</title>
        <authorList>
            <person name="Jeong H."/>
            <person name="Yim J.H."/>
            <person name="Lee C."/>
            <person name="Choi S.-H."/>
            <person name="Park Y.K."/>
            <person name="Yoon S.H."/>
            <person name="Hur C.-G."/>
            <person name="Kang H.-Y."/>
            <person name="Kim D."/>
            <person name="Lee H.H."/>
            <person name="Park K.H."/>
            <person name="Park S.-H."/>
            <person name="Park H.-S."/>
            <person name="Lee H.K."/>
            <person name="Oh T.K."/>
            <person name="Kim J.F."/>
        </authorList>
    </citation>
    <scope>NUCLEOTIDE SEQUENCE [LARGE SCALE GENOMIC DNA]</scope>
    <source>
        <strain evidence="8 9">KCTC 2396</strain>
    </source>
</reference>
<keyword evidence="5 6" id="KW-0472">Membrane</keyword>
<feature type="transmembrane region" description="Helical" evidence="6">
    <location>
        <begin position="263"/>
        <end position="280"/>
    </location>
</feature>
<dbReference type="SUPFAM" id="SSF103481">
    <property type="entry name" value="Multidrug resistance efflux transporter EmrE"/>
    <property type="match status" value="2"/>
</dbReference>
<keyword evidence="3 6" id="KW-0812">Transmembrane</keyword>
<evidence type="ECO:0000259" key="7">
    <source>
        <dbReference type="Pfam" id="PF00892"/>
    </source>
</evidence>
<feature type="transmembrane region" description="Helical" evidence="6">
    <location>
        <begin position="70"/>
        <end position="90"/>
    </location>
</feature>
<proteinExistence type="inferred from homology"/>
<feature type="transmembrane region" description="Helical" evidence="6">
    <location>
        <begin position="235"/>
        <end position="257"/>
    </location>
</feature>
<dbReference type="KEGG" id="hch:HCH_03678"/>
<feature type="transmembrane region" description="Helical" evidence="6">
    <location>
        <begin position="177"/>
        <end position="196"/>
    </location>
</feature>
<dbReference type="eggNOG" id="COG0697">
    <property type="taxonomic scope" value="Bacteria"/>
</dbReference>
<dbReference type="Proteomes" id="UP000000238">
    <property type="component" value="Chromosome"/>
</dbReference>
<dbReference type="PANTHER" id="PTHR32322:SF2">
    <property type="entry name" value="EAMA DOMAIN-CONTAINING PROTEIN"/>
    <property type="match status" value="1"/>
</dbReference>
<organism evidence="8 9">
    <name type="scientific">Hahella chejuensis (strain KCTC 2396)</name>
    <dbReference type="NCBI Taxonomy" id="349521"/>
    <lineage>
        <taxon>Bacteria</taxon>
        <taxon>Pseudomonadati</taxon>
        <taxon>Pseudomonadota</taxon>
        <taxon>Gammaproteobacteria</taxon>
        <taxon>Oceanospirillales</taxon>
        <taxon>Hahellaceae</taxon>
        <taxon>Hahella</taxon>
    </lineage>
</organism>
<evidence type="ECO:0000256" key="4">
    <source>
        <dbReference type="ARBA" id="ARBA00022989"/>
    </source>
</evidence>
<feature type="transmembrane region" description="Helical" evidence="6">
    <location>
        <begin position="38"/>
        <end position="58"/>
    </location>
</feature>
<feature type="transmembrane region" description="Helical" evidence="6">
    <location>
        <begin position="208"/>
        <end position="228"/>
    </location>
</feature>
<evidence type="ECO:0000256" key="1">
    <source>
        <dbReference type="ARBA" id="ARBA00004141"/>
    </source>
</evidence>
<feature type="transmembrane region" description="Helical" evidence="6">
    <location>
        <begin position="148"/>
        <end position="168"/>
    </location>
</feature>
<dbReference type="PANTHER" id="PTHR32322">
    <property type="entry name" value="INNER MEMBRANE TRANSPORTER"/>
    <property type="match status" value="1"/>
</dbReference>
<dbReference type="EMBL" id="CP000155">
    <property type="protein sequence ID" value="ABC30418.1"/>
    <property type="molecule type" value="Genomic_DNA"/>
</dbReference>
<accession>Q2SG06</accession>
<dbReference type="InterPro" id="IPR000620">
    <property type="entry name" value="EamA_dom"/>
</dbReference>
<evidence type="ECO:0000256" key="3">
    <source>
        <dbReference type="ARBA" id="ARBA00022692"/>
    </source>
</evidence>
<evidence type="ECO:0000313" key="9">
    <source>
        <dbReference type="Proteomes" id="UP000000238"/>
    </source>
</evidence>
<evidence type="ECO:0000256" key="6">
    <source>
        <dbReference type="SAM" id="Phobius"/>
    </source>
</evidence>
<name>Q2SG06_HAHCH</name>
<evidence type="ECO:0000256" key="2">
    <source>
        <dbReference type="ARBA" id="ARBA00007362"/>
    </source>
</evidence>
<feature type="transmembrane region" description="Helical" evidence="6">
    <location>
        <begin position="126"/>
        <end position="142"/>
    </location>
</feature>
<protein>
    <submittedName>
        <fullName evidence="8">Permease of the drug/metabolite transporter (DMT) superfamily</fullName>
    </submittedName>
</protein>
<feature type="domain" description="EamA" evidence="7">
    <location>
        <begin position="151"/>
        <end position="281"/>
    </location>
</feature>
<gene>
    <name evidence="8" type="ordered locus">HCH_03678</name>
</gene>
<evidence type="ECO:0000256" key="5">
    <source>
        <dbReference type="ARBA" id="ARBA00023136"/>
    </source>
</evidence>
<dbReference type="InterPro" id="IPR037185">
    <property type="entry name" value="EmrE-like"/>
</dbReference>
<dbReference type="HOGENOM" id="CLU_033863_10_4_6"/>
<dbReference type="OrthoDB" id="9809509at2"/>
<feature type="transmembrane region" description="Helical" evidence="6">
    <location>
        <begin position="96"/>
        <end position="114"/>
    </location>
</feature>
<dbReference type="Pfam" id="PF00892">
    <property type="entry name" value="EamA"/>
    <property type="match status" value="2"/>
</dbReference>
<keyword evidence="4 6" id="KW-1133">Transmembrane helix</keyword>